<comment type="similarity">
    <text evidence="1 7">Belongs to the CcmH/CycL/Ccl2/NrfF family.</text>
</comment>
<keyword evidence="10" id="KW-1185">Reference proteome</keyword>
<feature type="signal peptide" evidence="7">
    <location>
        <begin position="1"/>
        <end position="20"/>
    </location>
</feature>
<name>A0A099FC12_9RHOB</name>
<comment type="caution">
    <text evidence="9">The sequence shown here is derived from an EMBL/GenBank/DDBJ whole genome shotgun (WGS) entry which is preliminary data.</text>
</comment>
<dbReference type="RefSeq" id="WP_036717695.1">
    <property type="nucleotide sequence ID" value="NZ_JRKS01000011.1"/>
</dbReference>
<evidence type="ECO:0000256" key="3">
    <source>
        <dbReference type="ARBA" id="ARBA00022723"/>
    </source>
</evidence>
<dbReference type="Pfam" id="PF03918">
    <property type="entry name" value="CcmH"/>
    <property type="match status" value="1"/>
</dbReference>
<dbReference type="PANTHER" id="PTHR47870">
    <property type="entry name" value="CYTOCHROME C-TYPE BIOGENESIS PROTEIN CCMH"/>
    <property type="match status" value="1"/>
</dbReference>
<dbReference type="InterPro" id="IPR038297">
    <property type="entry name" value="CcmH/CycL/NrfF/Ccl2_sf"/>
</dbReference>
<dbReference type="InterPro" id="IPR005616">
    <property type="entry name" value="CcmH/CycL/Ccl2/NrfF_N"/>
</dbReference>
<dbReference type="EMBL" id="JRKS01000011">
    <property type="protein sequence ID" value="KGJ08305.1"/>
    <property type="molecule type" value="Genomic_DNA"/>
</dbReference>
<evidence type="ECO:0000256" key="5">
    <source>
        <dbReference type="ARBA" id="ARBA00022748"/>
    </source>
</evidence>
<reference evidence="9 10" key="1">
    <citation type="submission" date="2014-09" db="EMBL/GenBank/DDBJ databases">
        <authorList>
            <person name="McGinnis J.M."/>
            <person name="Wolfgang W.J."/>
        </authorList>
    </citation>
    <scope>NUCLEOTIDE SEQUENCE [LARGE SCALE GENOMIC DNA]</scope>
    <source>
        <strain evidence="9 10">HAMBI 3106</strain>
    </source>
</reference>
<dbReference type="AlphaFoldDB" id="A0A099FC12"/>
<dbReference type="GO" id="GO:0046872">
    <property type="term" value="F:metal ion binding"/>
    <property type="evidence" value="ECO:0007669"/>
    <property type="project" value="UniProtKB-KW"/>
</dbReference>
<evidence type="ECO:0000313" key="10">
    <source>
        <dbReference type="Proteomes" id="UP000029917"/>
    </source>
</evidence>
<dbReference type="Gene3D" id="1.10.8.640">
    <property type="entry name" value="Cytochrome C biogenesis protein"/>
    <property type="match status" value="1"/>
</dbReference>
<keyword evidence="4 7" id="KW-0732">Signal</keyword>
<keyword evidence="6 7" id="KW-0408">Iron</keyword>
<comment type="function">
    <text evidence="7">Possible subunit of a heme lyase.</text>
</comment>
<dbReference type="CDD" id="cd16378">
    <property type="entry name" value="CcmH_N"/>
    <property type="match status" value="1"/>
</dbReference>
<evidence type="ECO:0000256" key="4">
    <source>
        <dbReference type="ARBA" id="ARBA00022729"/>
    </source>
</evidence>
<accession>A0A099FC12</accession>
<keyword evidence="7" id="KW-0812">Transmembrane</keyword>
<keyword evidence="5" id="KW-0201">Cytochrome c-type biogenesis</keyword>
<dbReference type="STRING" id="690417.IC63_05580"/>
<evidence type="ECO:0000256" key="7">
    <source>
        <dbReference type="RuleBase" id="RU364112"/>
    </source>
</evidence>
<feature type="domain" description="CcmH/CycL/Ccl2/NrfF N-terminal" evidence="8">
    <location>
        <begin position="9"/>
        <end position="150"/>
    </location>
</feature>
<dbReference type="OrthoDB" id="9804975at2"/>
<dbReference type="GO" id="GO:0005886">
    <property type="term" value="C:plasma membrane"/>
    <property type="evidence" value="ECO:0007669"/>
    <property type="project" value="TreeGrafter"/>
</dbReference>
<dbReference type="GO" id="GO:0017004">
    <property type="term" value="P:cytochrome complex assembly"/>
    <property type="evidence" value="ECO:0007669"/>
    <property type="project" value="UniProtKB-KW"/>
</dbReference>
<reference evidence="9 10" key="2">
    <citation type="submission" date="2014-10" db="EMBL/GenBank/DDBJ databases">
        <title>Paracoccus sanguinis sp. nov., isolated from clinical specimens of New York State patients.</title>
        <authorList>
            <person name="Mingle L.A."/>
            <person name="Cole J.A."/>
            <person name="Lapierre P."/>
            <person name="Musser K.A."/>
        </authorList>
    </citation>
    <scope>NUCLEOTIDE SEQUENCE [LARGE SCALE GENOMIC DNA]</scope>
    <source>
        <strain evidence="9 10">HAMBI 3106</strain>
    </source>
</reference>
<proteinExistence type="inferred from homology"/>
<feature type="transmembrane region" description="Helical" evidence="7">
    <location>
        <begin position="105"/>
        <end position="125"/>
    </location>
</feature>
<evidence type="ECO:0000259" key="8">
    <source>
        <dbReference type="Pfam" id="PF03918"/>
    </source>
</evidence>
<dbReference type="PANTHER" id="PTHR47870:SF1">
    <property type="entry name" value="CYTOCHROME C-TYPE BIOGENESIS PROTEIN CCMH"/>
    <property type="match status" value="1"/>
</dbReference>
<organism evidence="9 10">
    <name type="scientific">Paracoccus sphaerophysae</name>
    <dbReference type="NCBI Taxonomy" id="690417"/>
    <lineage>
        <taxon>Bacteria</taxon>
        <taxon>Pseudomonadati</taxon>
        <taxon>Pseudomonadota</taxon>
        <taxon>Alphaproteobacteria</taxon>
        <taxon>Rhodobacterales</taxon>
        <taxon>Paracoccaceae</taxon>
        <taxon>Paracoccus</taxon>
    </lineage>
</organism>
<dbReference type="InterPro" id="IPR051263">
    <property type="entry name" value="C-type_cytochrome_biogenesis"/>
</dbReference>
<evidence type="ECO:0000256" key="1">
    <source>
        <dbReference type="ARBA" id="ARBA00010342"/>
    </source>
</evidence>
<keyword evidence="7" id="KW-1133">Transmembrane helix</keyword>
<protein>
    <recommendedName>
        <fullName evidence="7">Cytochrome c-type biogenesis protein</fullName>
    </recommendedName>
</protein>
<sequence length="155" mass="16787">MRARLLLAALAVTLAQAAWAVQPDEVLSDPALEARAREIGQVLRCPVCQGENIDESNAPISRDLRLYVRERLTAGDTDAQVIDAVTTRFGEFVLFEPKAEGGNLVLYWAGPVMALIAALGAFLFLRGRRPEAAPAPTLTADERARLDALMADQDS</sequence>
<evidence type="ECO:0000256" key="6">
    <source>
        <dbReference type="ARBA" id="ARBA00023004"/>
    </source>
</evidence>
<keyword evidence="7" id="KW-0472">Membrane</keyword>
<dbReference type="Proteomes" id="UP000029917">
    <property type="component" value="Unassembled WGS sequence"/>
</dbReference>
<evidence type="ECO:0000313" key="9">
    <source>
        <dbReference type="EMBL" id="KGJ08305.1"/>
    </source>
</evidence>
<keyword evidence="3 7" id="KW-0479">Metal-binding</keyword>
<keyword evidence="2 7" id="KW-0349">Heme</keyword>
<gene>
    <name evidence="9" type="ORF">IC63_05580</name>
</gene>
<evidence type="ECO:0000256" key="2">
    <source>
        <dbReference type="ARBA" id="ARBA00022617"/>
    </source>
</evidence>
<feature type="chain" id="PRO_5011019559" description="Cytochrome c-type biogenesis protein" evidence="7">
    <location>
        <begin position="21"/>
        <end position="155"/>
    </location>
</feature>